<evidence type="ECO:0000256" key="1">
    <source>
        <dbReference type="SAM" id="MobiDB-lite"/>
    </source>
</evidence>
<accession>A0A930UH30</accession>
<dbReference type="AlphaFoldDB" id="A0A930UH30"/>
<evidence type="ECO:0000313" key="3">
    <source>
        <dbReference type="Proteomes" id="UP000604381"/>
    </source>
</evidence>
<proteinExistence type="predicted"/>
<keyword evidence="3" id="KW-1185">Reference proteome</keyword>
<feature type="region of interest" description="Disordered" evidence="1">
    <location>
        <begin position="1"/>
        <end position="25"/>
    </location>
</feature>
<feature type="compositionally biased region" description="Low complexity" evidence="1">
    <location>
        <begin position="200"/>
        <end position="211"/>
    </location>
</feature>
<sequence length="211" mass="23813">MYHNRNPHDNRKTQKRFSLAPDQQEEGQTLRQIEQCLAQDPPEIAKTHVVKLKKLDIKGEPNKFGIVVPEENAEALANEKTVLIKLGSRVYFVEAITQNEEGEHVLVCADKPKWQRDRTGRGASFHHGESGDYYAQISCEEAKGSFFYKIKVHSRKKNKDVFKQVANEGWESTLTRAQREADNMIARCRASDHKKKQVGAAAAGRADLAAA</sequence>
<evidence type="ECO:0000313" key="2">
    <source>
        <dbReference type="EMBL" id="MBF2734747.1"/>
    </source>
</evidence>
<name>A0A930UH30_9GAMM</name>
<feature type="region of interest" description="Disordered" evidence="1">
    <location>
        <begin position="192"/>
        <end position="211"/>
    </location>
</feature>
<dbReference type="Proteomes" id="UP000604381">
    <property type="component" value="Unassembled WGS sequence"/>
</dbReference>
<reference evidence="2" key="1">
    <citation type="submission" date="2020-10" db="EMBL/GenBank/DDBJ databases">
        <title>An improved Amphimedon queenslandica hologenome assembly reveals how three proteobacterial symbionts can extend the metabolic phenotypic of their marine sponge host.</title>
        <authorList>
            <person name="Degnan B."/>
            <person name="Degnan S."/>
            <person name="Xiang X."/>
        </authorList>
    </citation>
    <scope>NUCLEOTIDE SEQUENCE</scope>
    <source>
        <strain evidence="2">AqS2</strain>
    </source>
</reference>
<dbReference type="EMBL" id="JADHEI010000028">
    <property type="protein sequence ID" value="MBF2734747.1"/>
    <property type="molecule type" value="Genomic_DNA"/>
</dbReference>
<gene>
    <name evidence="2" type="ORF">ISN26_01425</name>
</gene>
<comment type="caution">
    <text evidence="2">The sequence shown here is derived from an EMBL/GenBank/DDBJ whole genome shotgun (WGS) entry which is preliminary data.</text>
</comment>
<protein>
    <submittedName>
        <fullName evidence="2">Uncharacterized protein</fullName>
    </submittedName>
</protein>
<feature type="compositionally biased region" description="Basic and acidic residues" evidence="1">
    <location>
        <begin position="1"/>
        <end position="12"/>
    </location>
</feature>
<organism evidence="2 3">
    <name type="scientific">Candidatus Amphirhobacter heronislandensis</name>
    <dbReference type="NCBI Taxonomy" id="1732024"/>
    <lineage>
        <taxon>Bacteria</taxon>
        <taxon>Pseudomonadati</taxon>
        <taxon>Pseudomonadota</taxon>
        <taxon>Gammaproteobacteria</taxon>
        <taxon>Candidatus Tethybacterales</taxon>
        <taxon>Candidatus Tethybacteraceae</taxon>
        <taxon>Candidatus Amphirhobacter</taxon>
    </lineage>
</organism>